<organism evidence="1 2">
    <name type="scientific">Rhabdobacter roseus</name>
    <dbReference type="NCBI Taxonomy" id="1655419"/>
    <lineage>
        <taxon>Bacteria</taxon>
        <taxon>Pseudomonadati</taxon>
        <taxon>Bacteroidota</taxon>
        <taxon>Cytophagia</taxon>
        <taxon>Cytophagales</taxon>
        <taxon>Cytophagaceae</taxon>
        <taxon>Rhabdobacter</taxon>
    </lineage>
</organism>
<evidence type="ECO:0008006" key="3">
    <source>
        <dbReference type="Google" id="ProtNLM"/>
    </source>
</evidence>
<accession>A0A840TTM9</accession>
<evidence type="ECO:0000313" key="1">
    <source>
        <dbReference type="EMBL" id="MBB5284902.1"/>
    </source>
</evidence>
<dbReference type="InterPro" id="IPR032710">
    <property type="entry name" value="NTF2-like_dom_sf"/>
</dbReference>
<dbReference type="Gene3D" id="3.10.450.50">
    <property type="match status" value="1"/>
</dbReference>
<dbReference type="RefSeq" id="WP_184174846.1">
    <property type="nucleotide sequence ID" value="NZ_JACHGF010000004.1"/>
</dbReference>
<keyword evidence="2" id="KW-1185">Reference proteome</keyword>
<evidence type="ECO:0000313" key="2">
    <source>
        <dbReference type="Proteomes" id="UP000557307"/>
    </source>
</evidence>
<name>A0A840TTM9_9BACT</name>
<dbReference type="AlphaFoldDB" id="A0A840TTM9"/>
<dbReference type="Proteomes" id="UP000557307">
    <property type="component" value="Unassembled WGS sequence"/>
</dbReference>
<dbReference type="SUPFAM" id="SSF54427">
    <property type="entry name" value="NTF2-like"/>
    <property type="match status" value="1"/>
</dbReference>
<protein>
    <recommendedName>
        <fullName evidence="3">Nuclear transport factor 2 family protein</fullName>
    </recommendedName>
</protein>
<reference evidence="1 2" key="1">
    <citation type="submission" date="2020-08" db="EMBL/GenBank/DDBJ databases">
        <title>Genomic Encyclopedia of Type Strains, Phase IV (KMG-IV): sequencing the most valuable type-strain genomes for metagenomic binning, comparative biology and taxonomic classification.</title>
        <authorList>
            <person name="Goeker M."/>
        </authorList>
    </citation>
    <scope>NUCLEOTIDE SEQUENCE [LARGE SCALE GENOMIC DNA]</scope>
    <source>
        <strain evidence="1 2">DSM 105074</strain>
    </source>
</reference>
<proteinExistence type="predicted"/>
<sequence>MKLPENIEGFIQSQNELDSTVFANYFTEQATVFDEGSSYSGRDEIKQWIQQATEKYSMQLKPLNFNQIGSKGKLTVEVTGTFPGSPAVMQYHFEWDGPAIRSLKITG</sequence>
<gene>
    <name evidence="1" type="ORF">HNQ92_003050</name>
</gene>
<comment type="caution">
    <text evidence="1">The sequence shown here is derived from an EMBL/GenBank/DDBJ whole genome shotgun (WGS) entry which is preliminary data.</text>
</comment>
<dbReference type="EMBL" id="JACHGF010000004">
    <property type="protein sequence ID" value="MBB5284902.1"/>
    <property type="molecule type" value="Genomic_DNA"/>
</dbReference>